<evidence type="ECO:0000313" key="2">
    <source>
        <dbReference type="Proteomes" id="UP000076532"/>
    </source>
</evidence>
<keyword evidence="2" id="KW-1185">Reference proteome</keyword>
<gene>
    <name evidence="1" type="ORF">FIBSPDRAFT_889053</name>
</gene>
<dbReference type="EMBL" id="KV417528">
    <property type="protein sequence ID" value="KZP24085.1"/>
    <property type="molecule type" value="Genomic_DNA"/>
</dbReference>
<reference evidence="1 2" key="1">
    <citation type="journal article" date="2016" name="Mol. Biol. Evol.">
        <title>Comparative Genomics of Early-Diverging Mushroom-Forming Fungi Provides Insights into the Origins of Lignocellulose Decay Capabilities.</title>
        <authorList>
            <person name="Nagy L.G."/>
            <person name="Riley R."/>
            <person name="Tritt A."/>
            <person name="Adam C."/>
            <person name="Daum C."/>
            <person name="Floudas D."/>
            <person name="Sun H."/>
            <person name="Yadav J.S."/>
            <person name="Pangilinan J."/>
            <person name="Larsson K.H."/>
            <person name="Matsuura K."/>
            <person name="Barry K."/>
            <person name="Labutti K."/>
            <person name="Kuo R."/>
            <person name="Ohm R.A."/>
            <person name="Bhattacharya S.S."/>
            <person name="Shirouzu T."/>
            <person name="Yoshinaga Y."/>
            <person name="Martin F.M."/>
            <person name="Grigoriev I.V."/>
            <person name="Hibbett D.S."/>
        </authorList>
    </citation>
    <scope>NUCLEOTIDE SEQUENCE [LARGE SCALE GENOMIC DNA]</scope>
    <source>
        <strain evidence="1 2">CBS 109695</strain>
    </source>
</reference>
<dbReference type="AlphaFoldDB" id="A0A166MK81"/>
<dbReference type="Proteomes" id="UP000076532">
    <property type="component" value="Unassembled WGS sequence"/>
</dbReference>
<evidence type="ECO:0000313" key="1">
    <source>
        <dbReference type="EMBL" id="KZP24085.1"/>
    </source>
</evidence>
<protein>
    <submittedName>
        <fullName evidence="1">Uncharacterized protein</fullName>
    </submittedName>
</protein>
<organism evidence="1 2">
    <name type="scientific">Athelia psychrophila</name>
    <dbReference type="NCBI Taxonomy" id="1759441"/>
    <lineage>
        <taxon>Eukaryota</taxon>
        <taxon>Fungi</taxon>
        <taxon>Dikarya</taxon>
        <taxon>Basidiomycota</taxon>
        <taxon>Agaricomycotina</taxon>
        <taxon>Agaricomycetes</taxon>
        <taxon>Agaricomycetidae</taxon>
        <taxon>Atheliales</taxon>
        <taxon>Atheliaceae</taxon>
        <taxon>Athelia</taxon>
    </lineage>
</organism>
<proteinExistence type="predicted"/>
<name>A0A166MK81_9AGAM</name>
<dbReference type="OrthoDB" id="2422840at2759"/>
<sequence length="109" mass="12257">MSCKHSLRKWVTSGGSLLCVETSNSDFLNDGKDNVMPLHEHATLLADTFEQAAMFTKCFCDCAEANDATGGVIWGSREWLDNEEQEVIKFIYADIQHRRVKGTWDVVEG</sequence>
<accession>A0A166MK81</accession>